<dbReference type="OrthoDB" id="958614at2"/>
<proteinExistence type="predicted"/>
<dbReference type="Gene3D" id="3.40.50.2300">
    <property type="match status" value="1"/>
</dbReference>
<feature type="modified residue" description="4-aspartylphosphate" evidence="1">
    <location>
        <position position="59"/>
    </location>
</feature>
<dbReference type="Proteomes" id="UP000323994">
    <property type="component" value="Unassembled WGS sequence"/>
</dbReference>
<dbReference type="GO" id="GO:0000160">
    <property type="term" value="P:phosphorelay signal transduction system"/>
    <property type="evidence" value="ECO:0007669"/>
    <property type="project" value="InterPro"/>
</dbReference>
<dbReference type="PROSITE" id="PS50110">
    <property type="entry name" value="RESPONSE_REGULATORY"/>
    <property type="match status" value="1"/>
</dbReference>
<name>A0A5M8R079_9BACT</name>
<evidence type="ECO:0000313" key="3">
    <source>
        <dbReference type="EMBL" id="KAA6440404.1"/>
    </source>
</evidence>
<organism evidence="3 4">
    <name type="scientific">Dyadobacter flavalbus</name>
    <dbReference type="NCBI Taxonomy" id="2579942"/>
    <lineage>
        <taxon>Bacteria</taxon>
        <taxon>Pseudomonadati</taxon>
        <taxon>Bacteroidota</taxon>
        <taxon>Cytophagia</taxon>
        <taxon>Cytophagales</taxon>
        <taxon>Spirosomataceae</taxon>
        <taxon>Dyadobacter</taxon>
    </lineage>
</organism>
<sequence>MSVSGPILIVEDDKDDQFITLEALRELGVSNQVLFFENGPQVIQYFSSTTEQAFLILCDVNLPLMNGIELRDYIDSSPELKKKAIPFVYFTTSGSAGMVNEAYKGSIQGYFQKPQNYGELKGRLSSIIEYWKSCLHPNTFR</sequence>
<feature type="domain" description="Response regulatory" evidence="2">
    <location>
        <begin position="6"/>
        <end position="128"/>
    </location>
</feature>
<dbReference type="InterPro" id="IPR001789">
    <property type="entry name" value="Sig_transdc_resp-reg_receiver"/>
</dbReference>
<dbReference type="InterPro" id="IPR011006">
    <property type="entry name" value="CheY-like_superfamily"/>
</dbReference>
<accession>A0A5M8R079</accession>
<protein>
    <submittedName>
        <fullName evidence="3">Response regulator</fullName>
    </submittedName>
</protein>
<dbReference type="Pfam" id="PF00072">
    <property type="entry name" value="Response_reg"/>
    <property type="match status" value="1"/>
</dbReference>
<reference evidence="3 4" key="1">
    <citation type="submission" date="2019-05" db="EMBL/GenBank/DDBJ databases">
        <authorList>
            <person name="Qu J.-H."/>
        </authorList>
    </citation>
    <scope>NUCLEOTIDE SEQUENCE [LARGE SCALE GENOMIC DNA]</scope>
    <source>
        <strain evidence="3 4">NS28</strain>
    </source>
</reference>
<dbReference type="SMART" id="SM00448">
    <property type="entry name" value="REC"/>
    <property type="match status" value="1"/>
</dbReference>
<dbReference type="AlphaFoldDB" id="A0A5M8R079"/>
<dbReference type="RefSeq" id="WP_139011417.1">
    <property type="nucleotide sequence ID" value="NZ_VBSN01000027.1"/>
</dbReference>
<keyword evidence="1" id="KW-0597">Phosphoprotein</keyword>
<keyword evidence="4" id="KW-1185">Reference proteome</keyword>
<comment type="caution">
    <text evidence="3">The sequence shown here is derived from an EMBL/GenBank/DDBJ whole genome shotgun (WGS) entry which is preliminary data.</text>
</comment>
<dbReference type="SUPFAM" id="SSF52172">
    <property type="entry name" value="CheY-like"/>
    <property type="match status" value="1"/>
</dbReference>
<dbReference type="EMBL" id="VBSN01000027">
    <property type="protein sequence ID" value="KAA6440404.1"/>
    <property type="molecule type" value="Genomic_DNA"/>
</dbReference>
<evidence type="ECO:0000259" key="2">
    <source>
        <dbReference type="PROSITE" id="PS50110"/>
    </source>
</evidence>
<dbReference type="InterPro" id="IPR052893">
    <property type="entry name" value="TCS_response_regulator"/>
</dbReference>
<dbReference type="PANTHER" id="PTHR44520:SF2">
    <property type="entry name" value="RESPONSE REGULATOR RCP1"/>
    <property type="match status" value="1"/>
</dbReference>
<evidence type="ECO:0000313" key="4">
    <source>
        <dbReference type="Proteomes" id="UP000323994"/>
    </source>
</evidence>
<dbReference type="PANTHER" id="PTHR44520">
    <property type="entry name" value="RESPONSE REGULATOR RCP1-RELATED"/>
    <property type="match status" value="1"/>
</dbReference>
<gene>
    <name evidence="3" type="ORF">FEM33_07340</name>
</gene>
<evidence type="ECO:0000256" key="1">
    <source>
        <dbReference type="PROSITE-ProRule" id="PRU00169"/>
    </source>
</evidence>